<feature type="region of interest" description="Disordered" evidence="1">
    <location>
        <begin position="1"/>
        <end position="35"/>
    </location>
</feature>
<keyword evidence="3" id="KW-1185">Reference proteome</keyword>
<organism evidence="2 3">
    <name type="scientific">Eumeta variegata</name>
    <name type="common">Bagworm moth</name>
    <name type="synonym">Eumeta japonica</name>
    <dbReference type="NCBI Taxonomy" id="151549"/>
    <lineage>
        <taxon>Eukaryota</taxon>
        <taxon>Metazoa</taxon>
        <taxon>Ecdysozoa</taxon>
        <taxon>Arthropoda</taxon>
        <taxon>Hexapoda</taxon>
        <taxon>Insecta</taxon>
        <taxon>Pterygota</taxon>
        <taxon>Neoptera</taxon>
        <taxon>Endopterygota</taxon>
        <taxon>Lepidoptera</taxon>
        <taxon>Glossata</taxon>
        <taxon>Ditrysia</taxon>
        <taxon>Tineoidea</taxon>
        <taxon>Psychidae</taxon>
        <taxon>Oiketicinae</taxon>
        <taxon>Eumeta</taxon>
    </lineage>
</organism>
<dbReference type="AlphaFoldDB" id="A0A4C1ZAP5"/>
<reference evidence="2 3" key="1">
    <citation type="journal article" date="2019" name="Commun. Biol.">
        <title>The bagworm genome reveals a unique fibroin gene that provides high tensile strength.</title>
        <authorList>
            <person name="Kono N."/>
            <person name="Nakamura H."/>
            <person name="Ohtoshi R."/>
            <person name="Tomita M."/>
            <person name="Numata K."/>
            <person name="Arakawa K."/>
        </authorList>
    </citation>
    <scope>NUCLEOTIDE SEQUENCE [LARGE SCALE GENOMIC DNA]</scope>
</reference>
<protein>
    <submittedName>
        <fullName evidence="2">Uncharacterized protein</fullName>
    </submittedName>
</protein>
<dbReference type="Proteomes" id="UP000299102">
    <property type="component" value="Unassembled WGS sequence"/>
</dbReference>
<sequence length="156" mass="17847">MERPSAPPLEPGRRVTSPHRIPDRVTRRDSVTAPERSAYLERGSNILSKYESVGWRDAPEGNLPPNKNLLVGIRAGRVPAVVRMTRSHHVHALKDVLWRKLSPDEKRTGFFNMTVWGARRGRRRPEIIKNICCCRGRRRVIDGLFRSEITAFGENT</sequence>
<accession>A0A4C1ZAP5</accession>
<gene>
    <name evidence="2" type="ORF">EVAR_57087_1</name>
</gene>
<comment type="caution">
    <text evidence="2">The sequence shown here is derived from an EMBL/GenBank/DDBJ whole genome shotgun (WGS) entry which is preliminary data.</text>
</comment>
<evidence type="ECO:0000313" key="2">
    <source>
        <dbReference type="EMBL" id="GBP83687.1"/>
    </source>
</evidence>
<feature type="compositionally biased region" description="Basic and acidic residues" evidence="1">
    <location>
        <begin position="20"/>
        <end position="30"/>
    </location>
</feature>
<evidence type="ECO:0000313" key="3">
    <source>
        <dbReference type="Proteomes" id="UP000299102"/>
    </source>
</evidence>
<feature type="compositionally biased region" description="Pro residues" evidence="1">
    <location>
        <begin position="1"/>
        <end position="10"/>
    </location>
</feature>
<evidence type="ECO:0000256" key="1">
    <source>
        <dbReference type="SAM" id="MobiDB-lite"/>
    </source>
</evidence>
<name>A0A4C1ZAP5_EUMVA</name>
<proteinExistence type="predicted"/>
<dbReference type="EMBL" id="BGZK01001633">
    <property type="protein sequence ID" value="GBP83687.1"/>
    <property type="molecule type" value="Genomic_DNA"/>
</dbReference>